<comment type="caution">
    <text evidence="2">The sequence shown here is derived from an EMBL/GenBank/DDBJ whole genome shotgun (WGS) entry which is preliminary data.</text>
</comment>
<accession>A0A5C4TFT5</accession>
<name>A0A5C4TFT5_9BACL</name>
<keyword evidence="3" id="KW-1185">Reference proteome</keyword>
<evidence type="ECO:0000313" key="2">
    <source>
        <dbReference type="EMBL" id="TNJ67427.1"/>
    </source>
</evidence>
<sequence>MNPGFLSLILVSISLILLASGWRQTLLRGIPHYAILLFFTAWCISSLFHFQWLDGTEINGTVALLSLVIAIVLLGHRSVLSGLHYVSLGLFLASVYYLLKHLGDLDPFFLPYRSWAGTAIVVALLGSMLIRKAKDQIACLSLALLFGCAFYRIVHPERLAIPFGGLRFQDEWWLTVVAARMFSMTGEYATDAVRTASKSLVERWKGLRK</sequence>
<dbReference type="OrthoDB" id="2608899at2"/>
<gene>
    <name evidence="2" type="ORF">FE784_05585</name>
</gene>
<reference evidence="2 3" key="1">
    <citation type="submission" date="2019-05" db="EMBL/GenBank/DDBJ databases">
        <title>We sequenced the genome of Paenibacillus hemerocallicola KCTC 33185 for further insight into its adaptation and study the phylogeny of Paenibacillus.</title>
        <authorList>
            <person name="Narsing Rao M.P."/>
        </authorList>
    </citation>
    <scope>NUCLEOTIDE SEQUENCE [LARGE SCALE GENOMIC DNA]</scope>
    <source>
        <strain evidence="2 3">KCTC 33185</strain>
    </source>
</reference>
<keyword evidence="1" id="KW-0472">Membrane</keyword>
<evidence type="ECO:0000256" key="1">
    <source>
        <dbReference type="SAM" id="Phobius"/>
    </source>
</evidence>
<protein>
    <submittedName>
        <fullName evidence="2">Uncharacterized protein</fullName>
    </submittedName>
</protein>
<proteinExistence type="predicted"/>
<organism evidence="2 3">
    <name type="scientific">Paenibacillus hemerocallicola</name>
    <dbReference type="NCBI Taxonomy" id="1172614"/>
    <lineage>
        <taxon>Bacteria</taxon>
        <taxon>Bacillati</taxon>
        <taxon>Bacillota</taxon>
        <taxon>Bacilli</taxon>
        <taxon>Bacillales</taxon>
        <taxon>Paenibacillaceae</taxon>
        <taxon>Paenibacillus</taxon>
    </lineage>
</organism>
<feature type="transmembrane region" description="Helical" evidence="1">
    <location>
        <begin position="82"/>
        <end position="99"/>
    </location>
</feature>
<feature type="transmembrane region" description="Helical" evidence="1">
    <location>
        <begin position="137"/>
        <end position="154"/>
    </location>
</feature>
<dbReference type="EMBL" id="VDCQ01000005">
    <property type="protein sequence ID" value="TNJ67427.1"/>
    <property type="molecule type" value="Genomic_DNA"/>
</dbReference>
<dbReference type="RefSeq" id="WP_139601140.1">
    <property type="nucleotide sequence ID" value="NZ_VDCQ01000005.1"/>
</dbReference>
<feature type="transmembrane region" description="Helical" evidence="1">
    <location>
        <begin position="58"/>
        <end position="75"/>
    </location>
</feature>
<feature type="transmembrane region" description="Helical" evidence="1">
    <location>
        <begin position="34"/>
        <end position="52"/>
    </location>
</feature>
<dbReference type="Proteomes" id="UP000307943">
    <property type="component" value="Unassembled WGS sequence"/>
</dbReference>
<dbReference type="InterPro" id="IPR014617">
    <property type="entry name" value="YphA_Bacsu"/>
</dbReference>
<feature type="transmembrane region" description="Helical" evidence="1">
    <location>
        <begin position="111"/>
        <end position="130"/>
    </location>
</feature>
<dbReference type="AlphaFoldDB" id="A0A5C4TFT5"/>
<keyword evidence="1" id="KW-0812">Transmembrane</keyword>
<evidence type="ECO:0000313" key="3">
    <source>
        <dbReference type="Proteomes" id="UP000307943"/>
    </source>
</evidence>
<keyword evidence="1" id="KW-1133">Transmembrane helix</keyword>
<dbReference type="Pfam" id="PF24124">
    <property type="entry name" value="YphA"/>
    <property type="match status" value="1"/>
</dbReference>
<feature type="transmembrane region" description="Helical" evidence="1">
    <location>
        <begin position="6"/>
        <end position="22"/>
    </location>
</feature>